<feature type="domain" description="V-SNARE coiled-coil homology" evidence="16">
    <location>
        <begin position="66"/>
        <end position="126"/>
    </location>
</feature>
<keyword evidence="6 13" id="KW-0472">Membrane</keyword>
<keyword evidence="4 13" id="KW-1133">Transmembrane helix</keyword>
<dbReference type="InterPro" id="IPR042855">
    <property type="entry name" value="V_SNARE_CC"/>
</dbReference>
<evidence type="ECO:0000259" key="16">
    <source>
        <dbReference type="PROSITE" id="PS50892"/>
    </source>
</evidence>
<evidence type="ECO:0000256" key="13">
    <source>
        <dbReference type="SAM" id="Phobius"/>
    </source>
</evidence>
<comment type="similarity">
    <text evidence="1">Belongs to the synaptobrevin family.</text>
</comment>
<evidence type="ECO:0000313" key="17">
    <source>
        <dbReference type="EMBL" id="KAF5889720.1"/>
    </source>
</evidence>
<dbReference type="GO" id="GO:0005615">
    <property type="term" value="C:extracellular space"/>
    <property type="evidence" value="ECO:0007669"/>
    <property type="project" value="TreeGrafter"/>
</dbReference>
<dbReference type="InterPro" id="IPR008993">
    <property type="entry name" value="TIMP-like_OB-fold"/>
</dbReference>
<evidence type="ECO:0000256" key="9">
    <source>
        <dbReference type="ARBA" id="ARBA00046280"/>
    </source>
</evidence>
<gene>
    <name evidence="17" type="ORF">DAT39_020578</name>
</gene>
<keyword evidence="2 13" id="KW-0812">Transmembrane</keyword>
<evidence type="ECO:0000256" key="8">
    <source>
        <dbReference type="ARBA" id="ARBA00034103"/>
    </source>
</evidence>
<dbReference type="InterPro" id="IPR001388">
    <property type="entry name" value="Synaptobrevin-like"/>
</dbReference>
<feature type="region of interest" description="Disordered" evidence="12">
    <location>
        <begin position="43"/>
        <end position="68"/>
    </location>
</feature>
<keyword evidence="18" id="KW-1185">Reference proteome</keyword>
<dbReference type="Gene3D" id="2.40.50.120">
    <property type="match status" value="1"/>
</dbReference>
<keyword evidence="11" id="KW-0175">Coiled coil</keyword>
<name>A0A8J4T6E2_CLAMG</name>
<dbReference type="PROSITE" id="PS50892">
    <property type="entry name" value="V_SNARE"/>
    <property type="match status" value="1"/>
</dbReference>
<dbReference type="PRINTS" id="PR00219">
    <property type="entry name" value="SYNAPTOBREVN"/>
</dbReference>
<dbReference type="SMART" id="SM00042">
    <property type="entry name" value="CUB"/>
    <property type="match status" value="2"/>
</dbReference>
<dbReference type="PANTHER" id="PTHR24251:SF48">
    <property type="entry name" value="PROCOLLAGEN C-ENDOPEPTIDASE ENHANCER A"/>
    <property type="match status" value="1"/>
</dbReference>
<evidence type="ECO:0000259" key="14">
    <source>
        <dbReference type="PROSITE" id="PS01180"/>
    </source>
</evidence>
<dbReference type="GO" id="GO:0005518">
    <property type="term" value="F:collagen binding"/>
    <property type="evidence" value="ECO:0007669"/>
    <property type="project" value="TreeGrafter"/>
</dbReference>
<evidence type="ECO:0000256" key="10">
    <source>
        <dbReference type="PROSITE-ProRule" id="PRU00059"/>
    </source>
</evidence>
<dbReference type="PROSITE" id="PS01180">
    <property type="entry name" value="CUB"/>
    <property type="match status" value="2"/>
</dbReference>
<dbReference type="GO" id="GO:0012505">
    <property type="term" value="C:endomembrane system"/>
    <property type="evidence" value="ECO:0007669"/>
    <property type="project" value="UniProtKB-SubCell"/>
</dbReference>
<dbReference type="PROSITE" id="PS00417">
    <property type="entry name" value="SYNAPTOBREVIN"/>
    <property type="match status" value="1"/>
</dbReference>
<feature type="disulfide bond" evidence="10">
    <location>
        <begin position="285"/>
        <end position="312"/>
    </location>
</feature>
<dbReference type="GO" id="GO:0016020">
    <property type="term" value="C:membrane"/>
    <property type="evidence" value="ECO:0007669"/>
    <property type="project" value="InterPro"/>
</dbReference>
<evidence type="ECO:0000256" key="1">
    <source>
        <dbReference type="ARBA" id="ARBA00008025"/>
    </source>
</evidence>
<evidence type="ECO:0000256" key="6">
    <source>
        <dbReference type="ARBA" id="ARBA00023136"/>
    </source>
</evidence>
<keyword evidence="5" id="KW-0770">Synapse</keyword>
<evidence type="ECO:0000313" key="18">
    <source>
        <dbReference type="Proteomes" id="UP000727407"/>
    </source>
</evidence>
<evidence type="ECO:0000256" key="12">
    <source>
        <dbReference type="SAM" id="MobiDB-lite"/>
    </source>
</evidence>
<protein>
    <submittedName>
        <fullName evidence="17">Procollagen C-endopeptidase enhancer 2-like</fullName>
    </submittedName>
</protein>
<evidence type="ECO:0000256" key="4">
    <source>
        <dbReference type="ARBA" id="ARBA00022989"/>
    </source>
</evidence>
<dbReference type="EMBL" id="QNUK01000774">
    <property type="protein sequence ID" value="KAF5889720.1"/>
    <property type="molecule type" value="Genomic_DNA"/>
</dbReference>
<proteinExistence type="inferred from homology"/>
<comment type="caution">
    <text evidence="10">Lacks conserved residue(s) required for the propagation of feature annotation.</text>
</comment>
<comment type="caution">
    <text evidence="17">The sequence shown here is derived from an EMBL/GenBank/DDBJ whole genome shotgun (WGS) entry which is preliminary data.</text>
</comment>
<dbReference type="SUPFAM" id="SSF49854">
    <property type="entry name" value="Spermadhesin, CUB domain"/>
    <property type="match status" value="2"/>
</dbReference>
<dbReference type="FunFam" id="2.60.120.290:FF:000005">
    <property type="entry name" value="Procollagen C-endopeptidase enhancer 1"/>
    <property type="match status" value="2"/>
</dbReference>
<evidence type="ECO:0000256" key="11">
    <source>
        <dbReference type="PROSITE-ProRule" id="PRU00290"/>
    </source>
</evidence>
<feature type="region of interest" description="Disordered" evidence="12">
    <location>
        <begin position="428"/>
        <end position="490"/>
    </location>
</feature>
<keyword evidence="3" id="KW-0677">Repeat</keyword>
<dbReference type="InterPro" id="IPR035914">
    <property type="entry name" value="Sperma_CUB_dom_sf"/>
</dbReference>
<dbReference type="GO" id="GO:0006508">
    <property type="term" value="P:proteolysis"/>
    <property type="evidence" value="ECO:0007669"/>
    <property type="project" value="TreeGrafter"/>
</dbReference>
<dbReference type="Pfam" id="PF00431">
    <property type="entry name" value="CUB"/>
    <property type="match status" value="2"/>
</dbReference>
<keyword evidence="7 10" id="KW-1015">Disulfide bond</keyword>
<evidence type="ECO:0000259" key="15">
    <source>
        <dbReference type="PROSITE" id="PS50189"/>
    </source>
</evidence>
<dbReference type="SUPFAM" id="SSF50242">
    <property type="entry name" value="TIMP-like"/>
    <property type="match status" value="1"/>
</dbReference>
<dbReference type="GO" id="GO:0016192">
    <property type="term" value="P:vesicle-mediated transport"/>
    <property type="evidence" value="ECO:0007669"/>
    <property type="project" value="InterPro"/>
</dbReference>
<sequence>MRNIITHSLNPIIIFCNLISKKETTKIHNDKLPCFQFYTESAPGPAGAPAPEGGNQPPPNLTSNRRLQQTQAQVDEVVDIMRVNVDKVLERDQKLSELDDRADALQAGASQFETSAAKLKNKYWWKNAKMMIILGVICVIVLIVIIEFAFCPSCPALRPEFKCGGNLDTESGFVASEDFPSFYRPNSKCTWYITVPEGQVVMLAFRIFDLEADSLCRYDFLDVYNGHSNMAQKLGRFCGTFRPGMLISTSNTLMLHMESDSASGGRGFLAQYTGAKPHQNELQFCGGKLTKPQGSIHTPNWPEKKYPAGISCSWLITVDADKVIEVRFDKFDVERDAYCRFDYVTFYNGGEEDDSRLIGKYCGDQVPEPIVTNSNILLVQFVSDQSVTSDGFIASYSTVPRGYSPQPRSPVHSLPKVPKLTPTRKPVIVKTTEAPSTTTTTTTTTTVPARRRPPVNPKQPARPSGRRPEAGQPSPVRPDANAQCPKTCKRDGSIKTSFCSSTFVITGRVMGLSPAPQGRLVAHVSIIKAYKTGGLTITQTGETMTVKLVLMCKNCPAIRR</sequence>
<feature type="non-terminal residue" evidence="17">
    <location>
        <position position="560"/>
    </location>
</feature>
<dbReference type="PANTHER" id="PTHR24251">
    <property type="entry name" value="OVOCHYMASE-RELATED"/>
    <property type="match status" value="1"/>
</dbReference>
<dbReference type="SUPFAM" id="SSF58038">
    <property type="entry name" value="SNARE fusion complex"/>
    <property type="match status" value="1"/>
</dbReference>
<dbReference type="CDD" id="cd00041">
    <property type="entry name" value="CUB"/>
    <property type="match status" value="2"/>
</dbReference>
<dbReference type="OrthoDB" id="6116165at2759"/>
<feature type="compositionally biased region" description="Low complexity" evidence="12">
    <location>
        <begin position="437"/>
        <end position="446"/>
    </location>
</feature>
<feature type="domain" description="NTR" evidence="15">
    <location>
        <begin position="484"/>
        <end position="560"/>
    </location>
</feature>
<dbReference type="GO" id="GO:0016504">
    <property type="term" value="F:peptidase activator activity"/>
    <property type="evidence" value="ECO:0007669"/>
    <property type="project" value="TreeGrafter"/>
</dbReference>
<feature type="domain" description="CUB" evidence="14">
    <location>
        <begin position="163"/>
        <end position="275"/>
    </location>
</feature>
<feature type="domain" description="CUB" evidence="14">
    <location>
        <begin position="285"/>
        <end position="399"/>
    </location>
</feature>
<accession>A0A8J4T6E2</accession>
<evidence type="ECO:0000256" key="5">
    <source>
        <dbReference type="ARBA" id="ARBA00023018"/>
    </source>
</evidence>
<dbReference type="AlphaFoldDB" id="A0A8J4T6E2"/>
<dbReference type="Pfam" id="PF00957">
    <property type="entry name" value="Synaptobrevin"/>
    <property type="match status" value="1"/>
</dbReference>
<dbReference type="InterPro" id="IPR001134">
    <property type="entry name" value="Netrin_domain"/>
</dbReference>
<evidence type="ECO:0000256" key="7">
    <source>
        <dbReference type="ARBA" id="ARBA00023157"/>
    </source>
</evidence>
<feature type="compositionally biased region" description="Low complexity" evidence="12">
    <location>
        <begin position="43"/>
        <end position="55"/>
    </location>
</feature>
<feature type="transmembrane region" description="Helical" evidence="13">
    <location>
        <begin position="130"/>
        <end position="150"/>
    </location>
</feature>
<organism evidence="17 18">
    <name type="scientific">Clarias magur</name>
    <name type="common">Asian catfish</name>
    <name type="synonym">Macropteronotus magur</name>
    <dbReference type="NCBI Taxonomy" id="1594786"/>
    <lineage>
        <taxon>Eukaryota</taxon>
        <taxon>Metazoa</taxon>
        <taxon>Chordata</taxon>
        <taxon>Craniata</taxon>
        <taxon>Vertebrata</taxon>
        <taxon>Euteleostomi</taxon>
        <taxon>Actinopterygii</taxon>
        <taxon>Neopterygii</taxon>
        <taxon>Teleostei</taxon>
        <taxon>Ostariophysi</taxon>
        <taxon>Siluriformes</taxon>
        <taxon>Clariidae</taxon>
        <taxon>Clarias</taxon>
    </lineage>
</organism>
<dbReference type="Gene3D" id="2.60.120.290">
    <property type="entry name" value="Spermadhesin, CUB domain"/>
    <property type="match status" value="2"/>
</dbReference>
<dbReference type="FunFam" id="1.20.5.110:FF:000013">
    <property type="entry name" value="Vesicle-associated membrane protein 2"/>
    <property type="match status" value="1"/>
</dbReference>
<evidence type="ECO:0000256" key="3">
    <source>
        <dbReference type="ARBA" id="ARBA00022737"/>
    </source>
</evidence>
<evidence type="ECO:0000256" key="2">
    <source>
        <dbReference type="ARBA" id="ARBA00022692"/>
    </source>
</evidence>
<dbReference type="CDD" id="cd15870">
    <property type="entry name" value="R-SNARE_VAMP2"/>
    <property type="match status" value="1"/>
</dbReference>
<dbReference type="Gene3D" id="1.20.5.110">
    <property type="match status" value="1"/>
</dbReference>
<reference evidence="17" key="1">
    <citation type="submission" date="2020-07" db="EMBL/GenBank/DDBJ databases">
        <title>Clarias magur genome sequencing, assembly and annotation.</title>
        <authorList>
            <person name="Kushwaha B."/>
            <person name="Kumar R."/>
            <person name="Das P."/>
            <person name="Joshi C.G."/>
            <person name="Kumar D."/>
            <person name="Nagpure N.S."/>
            <person name="Pandey M."/>
            <person name="Agarwal S."/>
            <person name="Srivastava S."/>
            <person name="Singh M."/>
            <person name="Sahoo L."/>
            <person name="Jayasankar P."/>
            <person name="Meher P.K."/>
            <person name="Koringa P.G."/>
            <person name="Iquebal M.A."/>
            <person name="Das S.P."/>
            <person name="Bit A."/>
            <person name="Patnaik S."/>
            <person name="Patel N."/>
            <person name="Shah T.M."/>
            <person name="Hinsu A."/>
            <person name="Jena J.K."/>
        </authorList>
    </citation>
    <scope>NUCLEOTIDE SEQUENCE</scope>
    <source>
        <strain evidence="17">CIFAMagur01</strain>
        <tissue evidence="17">Testis</tissue>
    </source>
</reference>
<dbReference type="Proteomes" id="UP000727407">
    <property type="component" value="Unassembled WGS sequence"/>
</dbReference>
<dbReference type="GO" id="GO:0045202">
    <property type="term" value="C:synapse"/>
    <property type="evidence" value="ECO:0007669"/>
    <property type="project" value="UniProtKB-SubCell"/>
</dbReference>
<dbReference type="InterPro" id="IPR000859">
    <property type="entry name" value="CUB_dom"/>
</dbReference>
<dbReference type="PROSITE" id="PS50189">
    <property type="entry name" value="NTR"/>
    <property type="match status" value="1"/>
</dbReference>
<comment type="subcellular location">
    <subcellularLocation>
        <location evidence="9">Endomembrane system</location>
        <topology evidence="9">Single-pass type IV membrane protein</topology>
    </subcellularLocation>
    <subcellularLocation>
        <location evidence="8">Synapse</location>
    </subcellularLocation>
</comment>